<organism evidence="1 2">
    <name type="scientific">Streptomyces griseicoloratus</name>
    <dbReference type="NCBI Taxonomy" id="2752516"/>
    <lineage>
        <taxon>Bacteria</taxon>
        <taxon>Bacillati</taxon>
        <taxon>Actinomycetota</taxon>
        <taxon>Actinomycetes</taxon>
        <taxon>Kitasatosporales</taxon>
        <taxon>Streptomycetaceae</taxon>
        <taxon>Streptomyces</taxon>
    </lineage>
</organism>
<sequence>MAFRTFLSSMGINAPAVDTVPGRDAVRPGEELPFEVVVRGGGADVKVDRLAVELLIRVEDSESTETGWTNPHVLASSDTGSFALAAKEDRVFESSLVIPWEMPLTHALGNRLKGARCALRTTMEIDNAVDRGDFDEIAVHARPVQDAMFQAFADLGFRFDEAEVKQYYRNFQQTQTLPYCQELEFWFPSSYHRQDQLEMSVITADAESVEVIPGAAGSFLFAADELDVQRWTSWLDEFCRERWAR</sequence>
<evidence type="ECO:0000313" key="2">
    <source>
        <dbReference type="Proteomes" id="UP000621210"/>
    </source>
</evidence>
<name>A0A926L1G3_9ACTN</name>
<dbReference type="EMBL" id="JACVQF010000158">
    <property type="protein sequence ID" value="MBD0418458.1"/>
    <property type="molecule type" value="Genomic_DNA"/>
</dbReference>
<dbReference type="InterPro" id="IPR009776">
    <property type="entry name" value="Spore_0_M"/>
</dbReference>
<dbReference type="PANTHER" id="PTHR40053:SF1">
    <property type="entry name" value="SPORULATION-CONTROL PROTEIN SPO0M"/>
    <property type="match status" value="1"/>
</dbReference>
<reference evidence="1" key="1">
    <citation type="submission" date="2020-09" db="EMBL/GenBank/DDBJ databases">
        <title>Streptomyces grisecoloratus sp. nov., isolated from cotton soil.</title>
        <authorList>
            <person name="Xing L."/>
        </authorList>
    </citation>
    <scope>NUCLEOTIDE SEQUENCE</scope>
    <source>
        <strain evidence="1">TRM S81-3</strain>
    </source>
</reference>
<dbReference type="AlphaFoldDB" id="A0A926L1G3"/>
<dbReference type="RefSeq" id="WP_188179511.1">
    <property type="nucleotide sequence ID" value="NZ_JACVQF010000158.1"/>
</dbReference>
<evidence type="ECO:0000313" key="1">
    <source>
        <dbReference type="EMBL" id="MBD0418458.1"/>
    </source>
</evidence>
<proteinExistence type="predicted"/>
<gene>
    <name evidence="1" type="ORF">H0H10_04620</name>
</gene>
<dbReference type="Proteomes" id="UP000621210">
    <property type="component" value="Unassembled WGS sequence"/>
</dbReference>
<keyword evidence="2" id="KW-1185">Reference proteome</keyword>
<comment type="caution">
    <text evidence="1">The sequence shown here is derived from an EMBL/GenBank/DDBJ whole genome shotgun (WGS) entry which is preliminary data.</text>
</comment>
<reference evidence="1" key="2">
    <citation type="submission" date="2020-09" db="EMBL/GenBank/DDBJ databases">
        <authorList>
            <person name="Luo X."/>
        </authorList>
    </citation>
    <scope>NUCLEOTIDE SEQUENCE</scope>
    <source>
        <strain evidence="1">TRM S81-3</strain>
    </source>
</reference>
<protein>
    <submittedName>
        <fullName evidence="1">Sporulation protein</fullName>
    </submittedName>
</protein>
<accession>A0A926L1G3</accession>
<dbReference type="PANTHER" id="PTHR40053">
    <property type="entry name" value="SPORULATION-CONTROL PROTEIN SPO0M"/>
    <property type="match status" value="1"/>
</dbReference>
<dbReference type="Pfam" id="PF07070">
    <property type="entry name" value="Spo0M"/>
    <property type="match status" value="1"/>
</dbReference>